<evidence type="ECO:0000313" key="3">
    <source>
        <dbReference type="EMBL" id="MFC3671079.1"/>
    </source>
</evidence>
<evidence type="ECO:0000313" key="4">
    <source>
        <dbReference type="Proteomes" id="UP001595683"/>
    </source>
</evidence>
<keyword evidence="2" id="KW-0732">Signal</keyword>
<comment type="caution">
    <text evidence="3">The sequence shown here is derived from an EMBL/GenBank/DDBJ whole genome shotgun (WGS) entry which is preliminary data.</text>
</comment>
<name>A0ABV7V108_9SPHN</name>
<feature type="region of interest" description="Disordered" evidence="1">
    <location>
        <begin position="41"/>
        <end position="60"/>
    </location>
</feature>
<sequence>MMPRFIRPVRLRHALLGCAALAGMTGALLAQESLLPPGFDKPVAQPAKAPQAKPKPAAAKPAAPVAASAAKPAAAPAAVASPVIQPLPLDDNADVSASAAGPADPLDSIDPATLDALIAKAQPKYDIPPSAQRSLARVGVIDQVDGGFPATSTHYLNGAFVQELLGRMRGPMVSRWGHILVRRALASRMDTPVGMNGADWAALRAGLLLRMGEADAARAMVQSVDSGFFTPGLEDAAMNAFLATADPVGLCPITALTAAGRQGANWDLTRAICSGFTGDGPPAMAQLDRLLRRGGPDKIDILLAQKLAGATSATRRAVNIEWKDVDQLTPWRTGLAFAVGIEPPQSLREQAWADYAVMAVRAPMLPLPSRCAAADVAAGRGILSSAAMVDLYSQLAEINAQDGADQDKTWGPLADQLRTAYTAPEASDRLAAIKTLWGNADDPDRAYSRLVLTAYAAARMVPSPDLAGDAGGLIASMLTAGLDANAARWSGVVAVGSEPWGLIALSAPAKATAIGNDALDTFQSGDESSGALRSQFLLAGLMGLGRIDGNTANAFAGKLKVDMNRQTRWTRAIDDAAESNNPALVALLAGFGMQAQSWDKMTAVHLYHMVSALRRVGLDGEARMIAAEAVARV</sequence>
<gene>
    <name evidence="3" type="ORF">ACFOOT_06550</name>
</gene>
<accession>A0ABV7V108</accession>
<dbReference type="RefSeq" id="WP_229814993.1">
    <property type="nucleotide sequence ID" value="NZ_BMZP01000001.1"/>
</dbReference>
<feature type="signal peptide" evidence="2">
    <location>
        <begin position="1"/>
        <end position="30"/>
    </location>
</feature>
<proteinExistence type="predicted"/>
<dbReference type="Proteomes" id="UP001595683">
    <property type="component" value="Unassembled WGS sequence"/>
</dbReference>
<evidence type="ECO:0000256" key="1">
    <source>
        <dbReference type="SAM" id="MobiDB-lite"/>
    </source>
</evidence>
<feature type="chain" id="PRO_5045848818" evidence="2">
    <location>
        <begin position="31"/>
        <end position="633"/>
    </location>
</feature>
<protein>
    <submittedName>
        <fullName evidence="3">Uncharacterized protein</fullName>
    </submittedName>
</protein>
<organism evidence="3 4">
    <name type="scientific">Novosphingobium pokkalii</name>
    <dbReference type="NCBI Taxonomy" id="1770194"/>
    <lineage>
        <taxon>Bacteria</taxon>
        <taxon>Pseudomonadati</taxon>
        <taxon>Pseudomonadota</taxon>
        <taxon>Alphaproteobacteria</taxon>
        <taxon>Sphingomonadales</taxon>
        <taxon>Sphingomonadaceae</taxon>
        <taxon>Novosphingobium</taxon>
    </lineage>
</organism>
<dbReference type="EMBL" id="JBHRYE010000011">
    <property type="protein sequence ID" value="MFC3671079.1"/>
    <property type="molecule type" value="Genomic_DNA"/>
</dbReference>
<reference evidence="4" key="1">
    <citation type="journal article" date="2019" name="Int. J. Syst. Evol. Microbiol.">
        <title>The Global Catalogue of Microorganisms (GCM) 10K type strain sequencing project: providing services to taxonomists for standard genome sequencing and annotation.</title>
        <authorList>
            <consortium name="The Broad Institute Genomics Platform"/>
            <consortium name="The Broad Institute Genome Sequencing Center for Infectious Disease"/>
            <person name="Wu L."/>
            <person name="Ma J."/>
        </authorList>
    </citation>
    <scope>NUCLEOTIDE SEQUENCE [LARGE SCALE GENOMIC DNA]</scope>
    <source>
        <strain evidence="4">KCTC 42224</strain>
    </source>
</reference>
<evidence type="ECO:0000256" key="2">
    <source>
        <dbReference type="SAM" id="SignalP"/>
    </source>
</evidence>
<keyword evidence="4" id="KW-1185">Reference proteome</keyword>